<proteinExistence type="predicted"/>
<evidence type="ECO:0000313" key="3">
    <source>
        <dbReference type="Proteomes" id="UP000326396"/>
    </source>
</evidence>
<evidence type="ECO:0000256" key="1">
    <source>
        <dbReference type="SAM" id="MobiDB-lite"/>
    </source>
</evidence>
<organism evidence="2 3">
    <name type="scientific">Mikania micrantha</name>
    <name type="common">bitter vine</name>
    <dbReference type="NCBI Taxonomy" id="192012"/>
    <lineage>
        <taxon>Eukaryota</taxon>
        <taxon>Viridiplantae</taxon>
        <taxon>Streptophyta</taxon>
        <taxon>Embryophyta</taxon>
        <taxon>Tracheophyta</taxon>
        <taxon>Spermatophyta</taxon>
        <taxon>Magnoliopsida</taxon>
        <taxon>eudicotyledons</taxon>
        <taxon>Gunneridae</taxon>
        <taxon>Pentapetalae</taxon>
        <taxon>asterids</taxon>
        <taxon>campanulids</taxon>
        <taxon>Asterales</taxon>
        <taxon>Asteraceae</taxon>
        <taxon>Asteroideae</taxon>
        <taxon>Heliantheae alliance</taxon>
        <taxon>Eupatorieae</taxon>
        <taxon>Mikania</taxon>
    </lineage>
</organism>
<feature type="compositionally biased region" description="Polar residues" evidence="1">
    <location>
        <begin position="1"/>
        <end position="18"/>
    </location>
</feature>
<comment type="caution">
    <text evidence="2">The sequence shown here is derived from an EMBL/GenBank/DDBJ whole genome shotgun (WGS) entry which is preliminary data.</text>
</comment>
<evidence type="ECO:0000313" key="2">
    <source>
        <dbReference type="EMBL" id="KAD6454165.1"/>
    </source>
</evidence>
<keyword evidence="3" id="KW-1185">Reference proteome</keyword>
<reference evidence="2 3" key="1">
    <citation type="submission" date="2019-05" db="EMBL/GenBank/DDBJ databases">
        <title>Mikania micrantha, genome provides insights into the molecular mechanism of rapid growth.</title>
        <authorList>
            <person name="Liu B."/>
        </authorList>
    </citation>
    <scope>NUCLEOTIDE SEQUENCE [LARGE SCALE GENOMIC DNA]</scope>
    <source>
        <strain evidence="2">NLD-2019</strain>
        <tissue evidence="2">Leaf</tissue>
    </source>
</reference>
<dbReference type="Proteomes" id="UP000326396">
    <property type="component" value="Linkage Group LG12"/>
</dbReference>
<dbReference type="EMBL" id="SZYD01000004">
    <property type="protein sequence ID" value="KAD6454165.1"/>
    <property type="molecule type" value="Genomic_DNA"/>
</dbReference>
<dbReference type="AlphaFoldDB" id="A0A5N6PKK4"/>
<feature type="region of interest" description="Disordered" evidence="1">
    <location>
        <begin position="1"/>
        <end position="21"/>
    </location>
</feature>
<dbReference type="OrthoDB" id="1751726at2759"/>
<accession>A0A5N6PKK4</accession>
<evidence type="ECO:0008006" key="4">
    <source>
        <dbReference type="Google" id="ProtNLM"/>
    </source>
</evidence>
<gene>
    <name evidence="2" type="ORF">E3N88_08871</name>
</gene>
<name>A0A5N6PKK4_9ASTR</name>
<sequence length="117" mass="13324">MRSLVFSTSGTESGSSDPPSELPWAVKKVKLPEFSGFDPQSWIQKANLYFDINNAADDIHLHLVKLSMIGVAQHWFTILTQVRPFLTWIEFQSKLLQCFSGLEIQNPYEQLAYAGEF</sequence>
<protein>
    <recommendedName>
        <fullName evidence="4">Retrotransposon gag domain-containing protein</fullName>
    </recommendedName>
</protein>